<evidence type="ECO:0000256" key="1">
    <source>
        <dbReference type="SAM" id="MobiDB-lite"/>
    </source>
</evidence>
<proteinExistence type="predicted"/>
<protein>
    <submittedName>
        <fullName evidence="2">Uncharacterized protein</fullName>
    </submittedName>
</protein>
<name>A0A6H2A1L6_9ZZZZ</name>
<evidence type="ECO:0000313" key="2">
    <source>
        <dbReference type="EMBL" id="QJA53658.1"/>
    </source>
</evidence>
<dbReference type="EMBL" id="MT144439">
    <property type="protein sequence ID" value="QJA53658.1"/>
    <property type="molecule type" value="Genomic_DNA"/>
</dbReference>
<sequence length="90" mass="10524">MKLIAEKWKKQEEDQKSISKMLPSYHSTAGKKYDEKYRESWDRIFGEQPILLPKANKRRIRHKSKSRISKGLPISQGNDPARNGSDVKVR</sequence>
<accession>A0A6H2A1L6</accession>
<feature type="region of interest" description="Disordered" evidence="1">
    <location>
        <begin position="56"/>
        <end position="90"/>
    </location>
</feature>
<feature type="compositionally biased region" description="Basic residues" evidence="1">
    <location>
        <begin position="56"/>
        <end position="68"/>
    </location>
</feature>
<reference evidence="2" key="1">
    <citation type="submission" date="2020-03" db="EMBL/GenBank/DDBJ databases">
        <title>The deep terrestrial virosphere.</title>
        <authorList>
            <person name="Holmfeldt K."/>
            <person name="Nilsson E."/>
            <person name="Simone D."/>
            <person name="Lopez-Fernandez M."/>
            <person name="Wu X."/>
            <person name="de Brujin I."/>
            <person name="Lundin D."/>
            <person name="Andersson A."/>
            <person name="Bertilsson S."/>
            <person name="Dopson M."/>
        </authorList>
    </citation>
    <scope>NUCLEOTIDE SEQUENCE</scope>
    <source>
        <strain evidence="2">TM448A03774</strain>
    </source>
</reference>
<gene>
    <name evidence="2" type="ORF">TM448A03774_0006</name>
</gene>
<dbReference type="AlphaFoldDB" id="A0A6H2A1L6"/>
<organism evidence="2">
    <name type="scientific">viral metagenome</name>
    <dbReference type="NCBI Taxonomy" id="1070528"/>
    <lineage>
        <taxon>unclassified sequences</taxon>
        <taxon>metagenomes</taxon>
        <taxon>organismal metagenomes</taxon>
    </lineage>
</organism>